<dbReference type="InterPro" id="IPR050990">
    <property type="entry name" value="UPF0237/GcvR_regulator"/>
</dbReference>
<dbReference type="Pfam" id="PF01842">
    <property type="entry name" value="ACT"/>
    <property type="match status" value="1"/>
</dbReference>
<dbReference type="EMBL" id="CP017641">
    <property type="protein sequence ID" value="APZ91978.1"/>
    <property type="molecule type" value="Genomic_DNA"/>
</dbReference>
<dbReference type="PROSITE" id="PS51671">
    <property type="entry name" value="ACT"/>
    <property type="match status" value="2"/>
</dbReference>
<dbReference type="PANTHER" id="PTHR34875:SF6">
    <property type="entry name" value="UPF0237 PROTEIN MJ1558"/>
    <property type="match status" value="1"/>
</dbReference>
<dbReference type="InterPro" id="IPR002912">
    <property type="entry name" value="ACT_dom"/>
</dbReference>
<dbReference type="PIRSF" id="PIRSF028103">
    <property type="entry name" value="GcvR"/>
    <property type="match status" value="1"/>
</dbReference>
<organism evidence="2 3">
    <name type="scientific">Fuerstiella marisgermanici</name>
    <dbReference type="NCBI Taxonomy" id="1891926"/>
    <lineage>
        <taxon>Bacteria</taxon>
        <taxon>Pseudomonadati</taxon>
        <taxon>Planctomycetota</taxon>
        <taxon>Planctomycetia</taxon>
        <taxon>Planctomycetales</taxon>
        <taxon>Planctomycetaceae</taxon>
        <taxon>Fuerstiella</taxon>
    </lineage>
</organism>
<feature type="domain" description="ACT" evidence="1">
    <location>
        <begin position="92"/>
        <end position="171"/>
    </location>
</feature>
<evidence type="ECO:0000259" key="1">
    <source>
        <dbReference type="PROSITE" id="PS51671"/>
    </source>
</evidence>
<feature type="domain" description="ACT" evidence="1">
    <location>
        <begin position="5"/>
        <end position="82"/>
    </location>
</feature>
<dbReference type="InterPro" id="IPR045865">
    <property type="entry name" value="ACT-like_dom_sf"/>
</dbReference>
<dbReference type="InterPro" id="IPR016867">
    <property type="entry name" value="GcvR"/>
</dbReference>
<dbReference type="AlphaFoldDB" id="A0A1P8WD25"/>
<dbReference type="SUPFAM" id="SSF55021">
    <property type="entry name" value="ACT-like"/>
    <property type="match status" value="2"/>
</dbReference>
<dbReference type="KEGG" id="fmr:Fuma_01579"/>
<gene>
    <name evidence="2" type="primary">gcvR</name>
    <name evidence="2" type="ORF">Fuma_01579</name>
</gene>
<reference evidence="2 3" key="1">
    <citation type="journal article" date="2016" name="Front. Microbiol.">
        <title>Fuerstia marisgermanicae gen. nov., sp. nov., an Unusual Member of the Phylum Planctomycetes from the German Wadden Sea.</title>
        <authorList>
            <person name="Kohn T."/>
            <person name="Heuer A."/>
            <person name="Jogler M."/>
            <person name="Vollmers J."/>
            <person name="Boedeker C."/>
            <person name="Bunk B."/>
            <person name="Rast P."/>
            <person name="Borchert D."/>
            <person name="Glockner I."/>
            <person name="Freese H.M."/>
            <person name="Klenk H.P."/>
            <person name="Overmann J."/>
            <person name="Kaster A.K."/>
            <person name="Rohde M."/>
            <person name="Wiegand S."/>
            <person name="Jogler C."/>
        </authorList>
    </citation>
    <scope>NUCLEOTIDE SEQUENCE [LARGE SCALE GENOMIC DNA]</scope>
    <source>
        <strain evidence="2 3">NH11</strain>
    </source>
</reference>
<dbReference type="OrthoDB" id="12860at2"/>
<name>A0A1P8WD25_9PLAN</name>
<dbReference type="CDD" id="cd04869">
    <property type="entry name" value="ACT_GcvR_2"/>
    <property type="match status" value="1"/>
</dbReference>
<dbReference type="GO" id="GO:0006355">
    <property type="term" value="P:regulation of DNA-templated transcription"/>
    <property type="evidence" value="ECO:0007669"/>
    <property type="project" value="InterPro"/>
</dbReference>
<dbReference type="Pfam" id="PF13740">
    <property type="entry name" value="ACT_6"/>
    <property type="match status" value="1"/>
</dbReference>
<keyword evidence="3" id="KW-1185">Reference proteome</keyword>
<evidence type="ECO:0000313" key="2">
    <source>
        <dbReference type="EMBL" id="APZ91978.1"/>
    </source>
</evidence>
<dbReference type="Gene3D" id="3.30.70.260">
    <property type="match status" value="2"/>
</dbReference>
<accession>A0A1P8WD25</accession>
<dbReference type="PANTHER" id="PTHR34875">
    <property type="entry name" value="UPF0237 PROTEIN MJ1558"/>
    <property type="match status" value="1"/>
</dbReference>
<sequence length="180" mass="18707">MPSLVVTVIGPDRPGLVGAVSDVVRQHGGNWLESRMSHLAGQFAGIILLDVADADVAAMADGLQNLKAHGLKVVTEVDSSARPASNSAPIWQLSVVGNDRPGIVREVTQVLVAHNVNVEELTTECSDAPHSGGPIFRATVRIRLPAELDTGVLQTELENLASDLMIDFSSAAAAGDTAGA</sequence>
<dbReference type="STRING" id="1891926.Fuma_01579"/>
<dbReference type="Proteomes" id="UP000187735">
    <property type="component" value="Chromosome"/>
</dbReference>
<proteinExistence type="predicted"/>
<evidence type="ECO:0000313" key="3">
    <source>
        <dbReference type="Proteomes" id="UP000187735"/>
    </source>
</evidence>
<protein>
    <submittedName>
        <fullName evidence="2">Gcv operon repressor</fullName>
    </submittedName>
</protein>
<dbReference type="RefSeq" id="WP_077023651.1">
    <property type="nucleotide sequence ID" value="NZ_CP017641.1"/>
</dbReference>